<dbReference type="Pfam" id="PF13537">
    <property type="entry name" value="GATase_7"/>
    <property type="match status" value="1"/>
</dbReference>
<comment type="caution">
    <text evidence="6">The sequence shown here is derived from an EMBL/GenBank/DDBJ whole genome shotgun (WGS) entry which is preliminary data.</text>
</comment>
<dbReference type="InterPro" id="IPR017932">
    <property type="entry name" value="GATase_2_dom"/>
</dbReference>
<feature type="domain" description="Glutamine amidotransferase type-2" evidence="5">
    <location>
        <begin position="1"/>
        <end position="186"/>
    </location>
</feature>
<keyword evidence="3" id="KW-0067">ATP-binding</keyword>
<sequence>IYHRGPDDEGYFVEHNVALGVRRLSIIDLFRGHQPIYNENGMILIIFNGEIYDFKELRINLEKRGHRFSTNTNTEVIVHLYEDFGFDCLKKLNGMFAFAIYDKTEDLLFIARDRLGIKPLHYCFDGKVLVFGSELKSLLQFPGLRREIDLKSLNKYLTFEYVPAPYTIYKDIYKLQPGHYLIFKNGRLLIKKYWNLSYKDKPIRSKGECIEKLRWYIDDSVRKRMISDVPLGTFLSGGIDSSLITAFMTRQSSQKVKTFSVSFDDKSFDESRYARQIASFLGTEHYEEN</sequence>
<dbReference type="Gene3D" id="3.60.20.10">
    <property type="entry name" value="Glutamine Phosphoribosylpyrophosphate, subunit 1, domain 1"/>
    <property type="match status" value="1"/>
</dbReference>
<dbReference type="Pfam" id="PF00733">
    <property type="entry name" value="Asn_synthase"/>
    <property type="match status" value="1"/>
</dbReference>
<keyword evidence="2" id="KW-0547">Nucleotide-binding</keyword>
<keyword evidence="4" id="KW-0315">Glutamine amidotransferase</keyword>
<evidence type="ECO:0000313" key="6">
    <source>
        <dbReference type="EMBL" id="GAH54468.1"/>
    </source>
</evidence>
<dbReference type="GO" id="GO:0006529">
    <property type="term" value="P:asparagine biosynthetic process"/>
    <property type="evidence" value="ECO:0007669"/>
    <property type="project" value="InterPro"/>
</dbReference>
<name>X1IA93_9ZZZZ</name>
<dbReference type="GO" id="GO:0005524">
    <property type="term" value="F:ATP binding"/>
    <property type="evidence" value="ECO:0007669"/>
    <property type="project" value="UniProtKB-KW"/>
</dbReference>
<feature type="non-terminal residue" evidence="6">
    <location>
        <position position="1"/>
    </location>
</feature>
<accession>X1IA93</accession>
<dbReference type="InterPro" id="IPR014729">
    <property type="entry name" value="Rossmann-like_a/b/a_fold"/>
</dbReference>
<dbReference type="PANTHER" id="PTHR43284:SF1">
    <property type="entry name" value="ASPARAGINE SYNTHETASE"/>
    <property type="match status" value="1"/>
</dbReference>
<evidence type="ECO:0000256" key="1">
    <source>
        <dbReference type="ARBA" id="ARBA00005752"/>
    </source>
</evidence>
<dbReference type="CDD" id="cd01991">
    <property type="entry name" value="Asn_synthase_B_C"/>
    <property type="match status" value="1"/>
</dbReference>
<dbReference type="EMBL" id="BARU01016946">
    <property type="protein sequence ID" value="GAH54468.1"/>
    <property type="molecule type" value="Genomic_DNA"/>
</dbReference>
<dbReference type="InterPro" id="IPR051786">
    <property type="entry name" value="ASN_synthetase/amidase"/>
</dbReference>
<reference evidence="6" key="1">
    <citation type="journal article" date="2014" name="Front. Microbiol.">
        <title>High frequency of phylogenetically diverse reductive dehalogenase-homologous genes in deep subseafloor sedimentary metagenomes.</title>
        <authorList>
            <person name="Kawai M."/>
            <person name="Futagami T."/>
            <person name="Toyoda A."/>
            <person name="Takaki Y."/>
            <person name="Nishi S."/>
            <person name="Hori S."/>
            <person name="Arai W."/>
            <person name="Tsubouchi T."/>
            <person name="Morono Y."/>
            <person name="Uchiyama I."/>
            <person name="Ito T."/>
            <person name="Fujiyama A."/>
            <person name="Inagaki F."/>
            <person name="Takami H."/>
        </authorList>
    </citation>
    <scope>NUCLEOTIDE SEQUENCE</scope>
    <source>
        <strain evidence="6">Expedition CK06-06</strain>
    </source>
</reference>
<dbReference type="InterPro" id="IPR029055">
    <property type="entry name" value="Ntn_hydrolases_N"/>
</dbReference>
<comment type="similarity">
    <text evidence="1">Belongs to the asparagine synthetase family.</text>
</comment>
<dbReference type="GO" id="GO:0005829">
    <property type="term" value="C:cytosol"/>
    <property type="evidence" value="ECO:0007669"/>
    <property type="project" value="TreeGrafter"/>
</dbReference>
<organism evidence="6">
    <name type="scientific">marine sediment metagenome</name>
    <dbReference type="NCBI Taxonomy" id="412755"/>
    <lineage>
        <taxon>unclassified sequences</taxon>
        <taxon>metagenomes</taxon>
        <taxon>ecological metagenomes</taxon>
    </lineage>
</organism>
<gene>
    <name evidence="6" type="ORF">S03H2_28134</name>
</gene>
<evidence type="ECO:0000256" key="3">
    <source>
        <dbReference type="ARBA" id="ARBA00022840"/>
    </source>
</evidence>
<dbReference type="InterPro" id="IPR006426">
    <property type="entry name" value="Asn_synth_AEB"/>
</dbReference>
<dbReference type="SUPFAM" id="SSF56235">
    <property type="entry name" value="N-terminal nucleophile aminohydrolases (Ntn hydrolases)"/>
    <property type="match status" value="1"/>
</dbReference>
<protein>
    <recommendedName>
        <fullName evidence="5">Glutamine amidotransferase type-2 domain-containing protein</fullName>
    </recommendedName>
</protein>
<dbReference type="CDD" id="cd00712">
    <property type="entry name" value="AsnB"/>
    <property type="match status" value="1"/>
</dbReference>
<dbReference type="PROSITE" id="PS51278">
    <property type="entry name" value="GATASE_TYPE_2"/>
    <property type="match status" value="1"/>
</dbReference>
<dbReference type="InterPro" id="IPR033738">
    <property type="entry name" value="AsnB_N"/>
</dbReference>
<evidence type="ECO:0000256" key="2">
    <source>
        <dbReference type="ARBA" id="ARBA00022741"/>
    </source>
</evidence>
<dbReference type="Gene3D" id="3.40.50.620">
    <property type="entry name" value="HUPs"/>
    <property type="match status" value="1"/>
</dbReference>
<dbReference type="SUPFAM" id="SSF52402">
    <property type="entry name" value="Adenine nucleotide alpha hydrolases-like"/>
    <property type="match status" value="1"/>
</dbReference>
<dbReference type="AlphaFoldDB" id="X1IA93"/>
<evidence type="ECO:0000256" key="4">
    <source>
        <dbReference type="ARBA" id="ARBA00022962"/>
    </source>
</evidence>
<dbReference type="InterPro" id="IPR001962">
    <property type="entry name" value="Asn_synthase"/>
</dbReference>
<dbReference type="PANTHER" id="PTHR43284">
    <property type="entry name" value="ASPARAGINE SYNTHETASE (GLUTAMINE-HYDROLYZING)"/>
    <property type="match status" value="1"/>
</dbReference>
<proteinExistence type="inferred from homology"/>
<evidence type="ECO:0000259" key="5">
    <source>
        <dbReference type="PROSITE" id="PS51278"/>
    </source>
</evidence>
<dbReference type="GO" id="GO:0004066">
    <property type="term" value="F:asparagine synthase (glutamine-hydrolyzing) activity"/>
    <property type="evidence" value="ECO:0007669"/>
    <property type="project" value="InterPro"/>
</dbReference>
<dbReference type="NCBIfam" id="TIGR01536">
    <property type="entry name" value="asn_synth_AEB"/>
    <property type="match status" value="1"/>
</dbReference>